<dbReference type="OrthoDB" id="6130531at2759"/>
<dbReference type="EMBL" id="ACVC01000123">
    <property type="protein sequence ID" value="EFO63698.1"/>
    <property type="molecule type" value="Genomic_DNA"/>
</dbReference>
<feature type="signal peptide" evidence="5">
    <location>
        <begin position="1"/>
        <end position="16"/>
    </location>
</feature>
<dbReference type="Pfam" id="PF23106">
    <property type="entry name" value="EGF_Teneurin"/>
    <property type="match status" value="1"/>
</dbReference>
<keyword evidence="3 4" id="KW-1015">Disulfide bond</keyword>
<dbReference type="PANTHER" id="PTHR11219:SF69">
    <property type="entry name" value="TENEURIN-A"/>
    <property type="match status" value="1"/>
</dbReference>
<dbReference type="PROSITE" id="PS50026">
    <property type="entry name" value="EGF_3"/>
    <property type="match status" value="2"/>
</dbReference>
<dbReference type="InterPro" id="IPR000742">
    <property type="entry name" value="EGF"/>
</dbReference>
<evidence type="ECO:0000256" key="2">
    <source>
        <dbReference type="ARBA" id="ARBA00022737"/>
    </source>
</evidence>
<dbReference type="Gene3D" id="2.10.25.10">
    <property type="entry name" value="Laminin"/>
    <property type="match status" value="4"/>
</dbReference>
<protein>
    <submittedName>
        <fullName evidence="7">Tenascin-like protein</fullName>
    </submittedName>
</protein>
<comment type="caution">
    <text evidence="7">The sequence shown here is derived from an EMBL/GenBank/DDBJ whole genome shotgun (WGS) entry which is preliminary data.</text>
</comment>
<dbReference type="OMA" id="TELGCYP"/>
<comment type="caution">
    <text evidence="4">Lacks conserved residue(s) required for the propagation of feature annotation.</text>
</comment>
<gene>
    <name evidence="7" type="ORF">GLP15_246</name>
</gene>
<dbReference type="InterPro" id="IPR051216">
    <property type="entry name" value="Teneurin"/>
</dbReference>
<dbReference type="PROSITE" id="PS00022">
    <property type="entry name" value="EGF_1"/>
    <property type="match status" value="3"/>
</dbReference>
<dbReference type="Proteomes" id="UP000008974">
    <property type="component" value="Unassembled WGS sequence"/>
</dbReference>
<feature type="disulfide bond" evidence="4">
    <location>
        <begin position="371"/>
        <end position="380"/>
    </location>
</feature>
<keyword evidence="1 4" id="KW-0245">EGF-like domain</keyword>
<dbReference type="GO" id="GO:0046982">
    <property type="term" value="F:protein heterodimerization activity"/>
    <property type="evidence" value="ECO:0007669"/>
    <property type="project" value="TreeGrafter"/>
</dbReference>
<dbReference type="GO" id="GO:0007157">
    <property type="term" value="P:heterophilic cell-cell adhesion via plasma membrane cell adhesion molecules"/>
    <property type="evidence" value="ECO:0007669"/>
    <property type="project" value="TreeGrafter"/>
</dbReference>
<feature type="disulfide bond" evidence="4">
    <location>
        <begin position="134"/>
        <end position="143"/>
    </location>
</feature>
<dbReference type="GO" id="GO:0042803">
    <property type="term" value="F:protein homodimerization activity"/>
    <property type="evidence" value="ECO:0007669"/>
    <property type="project" value="TreeGrafter"/>
</dbReference>
<accession>E1F1L7</accession>
<dbReference type="PANTHER" id="PTHR11219">
    <property type="entry name" value="TENEURIN AND N-ACETYLGLUCOSAMINE-1-PHOSPHODIESTER ALPHA-N-ACETYLGLUCOSAMINIDASE"/>
    <property type="match status" value="1"/>
</dbReference>
<dbReference type="InterPro" id="IPR013111">
    <property type="entry name" value="EGF_extracell"/>
</dbReference>
<feature type="domain" description="EGF-like" evidence="6">
    <location>
        <begin position="105"/>
        <end position="144"/>
    </location>
</feature>
<evidence type="ECO:0000256" key="5">
    <source>
        <dbReference type="SAM" id="SignalP"/>
    </source>
</evidence>
<evidence type="ECO:0000259" key="6">
    <source>
        <dbReference type="PROSITE" id="PS50026"/>
    </source>
</evidence>
<sequence length="572" mass="61451">MIAAAFLCFSLAIVCPDGEVDVNGTCYPETCVFEDAVCNGHGSCVQGTCSCEVDYYLTELGCYPSGCSDHRTGYVCGRHGTCTLKGELYSCDCMDGYIDLGSDCIHPFCMVDYSVCSYYGDCVYDEDDQPHCRCDKVATGEHCEKCSDLATRYEDRCVPNECLSERSDGTIVECGGFGLCYGLPPLGDESTCLCDLGTINVGFLCIPATCMSAEHPDVFCSGHGYCDGTRKCVCDDGYDGDVCQYKVFECEDGYIYSEGQCVKDTCIAKDGHVCAKHGLCKTESCVCDSGYVLIGTAECTPAVCLVDGEVCPHGECAVFMNAPYCKCDAEYTAFENKCIPNSCISATFDYGYPELCSNRGVCDMDKRRCVCNPLYGGTYCQKCGEDALAMEDGSCVALNCVSTGPDGKPVVCSGHGTCTLYRESSDPADVTYVCACKFGYNQLDPSTCVSQACISDDVTFKACNGNGVCQDGKCKCDKGFHGDFCEDYDCPSGETYVLSWGCMPNECVTEYEDGKRRLCSGYGRCVKKGNAHVCECRKDGTLIGNDCVSPACLTDDGKVCHGTGACRDGKCV</sequence>
<feature type="domain" description="EGF-like" evidence="6">
    <location>
        <begin position="339"/>
        <end position="381"/>
    </location>
</feature>
<name>E1F1L7_GIAIA</name>
<dbReference type="GO" id="GO:0050839">
    <property type="term" value="F:cell adhesion molecule binding"/>
    <property type="evidence" value="ECO:0007669"/>
    <property type="project" value="TreeGrafter"/>
</dbReference>
<evidence type="ECO:0000256" key="3">
    <source>
        <dbReference type="ARBA" id="ARBA00023157"/>
    </source>
</evidence>
<organism evidence="7 8">
    <name type="scientific">Giardia intestinalis (strain P15)</name>
    <name type="common">Giardia lamblia</name>
    <dbReference type="NCBI Taxonomy" id="658858"/>
    <lineage>
        <taxon>Eukaryota</taxon>
        <taxon>Metamonada</taxon>
        <taxon>Diplomonadida</taxon>
        <taxon>Hexamitidae</taxon>
        <taxon>Giardiinae</taxon>
        <taxon>Giardia</taxon>
    </lineage>
</organism>
<keyword evidence="2" id="KW-0677">Repeat</keyword>
<evidence type="ECO:0000313" key="8">
    <source>
        <dbReference type="Proteomes" id="UP000008974"/>
    </source>
</evidence>
<dbReference type="Pfam" id="PF07974">
    <property type="entry name" value="EGF_2"/>
    <property type="match status" value="1"/>
</dbReference>
<dbReference type="PROSITE" id="PS01186">
    <property type="entry name" value="EGF_2"/>
    <property type="match status" value="2"/>
</dbReference>
<dbReference type="VEuPathDB" id="GiardiaDB:GLP15_246"/>
<proteinExistence type="predicted"/>
<dbReference type="AlphaFoldDB" id="E1F1L7"/>
<evidence type="ECO:0000256" key="4">
    <source>
        <dbReference type="PROSITE-ProRule" id="PRU00076"/>
    </source>
</evidence>
<keyword evidence="5" id="KW-0732">Signal</keyword>
<feature type="chain" id="PRO_5003144899" evidence="5">
    <location>
        <begin position="17"/>
        <end position="572"/>
    </location>
</feature>
<dbReference type="SUPFAM" id="SSF57196">
    <property type="entry name" value="EGF/Laminin"/>
    <property type="match status" value="1"/>
</dbReference>
<evidence type="ECO:0000313" key="7">
    <source>
        <dbReference type="EMBL" id="EFO63698.1"/>
    </source>
</evidence>
<evidence type="ECO:0000256" key="1">
    <source>
        <dbReference type="ARBA" id="ARBA00022536"/>
    </source>
</evidence>
<reference evidence="7 8" key="1">
    <citation type="journal article" date="2010" name="BMC Genomics">
        <title>Genome analysis and comparative genomics of a Giardia intestinalis assemblage E isolate.</title>
        <authorList>
            <person name="Jerlstrom-Hultqvist J."/>
            <person name="Franzen O."/>
            <person name="Ankarklev J."/>
            <person name="Xu F."/>
            <person name="Nohynkova E."/>
            <person name="Andersson J.O."/>
            <person name="Svard S.G."/>
            <person name="Andersson B."/>
        </authorList>
    </citation>
    <scope>NUCLEOTIDE SEQUENCE [LARGE SCALE GENOMIC DNA]</scope>
    <source>
        <strain evidence="7 8">P15</strain>
    </source>
</reference>
<dbReference type="SMART" id="SM00181">
    <property type="entry name" value="EGF"/>
    <property type="match status" value="11"/>
</dbReference>